<name>A0ACC1HLT0_9FUNG</name>
<evidence type="ECO:0000313" key="1">
    <source>
        <dbReference type="EMBL" id="KAJ1676133.1"/>
    </source>
</evidence>
<reference evidence="1" key="1">
    <citation type="submission" date="2022-06" db="EMBL/GenBank/DDBJ databases">
        <title>Phylogenomic reconstructions and comparative analyses of Kickxellomycotina fungi.</title>
        <authorList>
            <person name="Reynolds N.K."/>
            <person name="Stajich J.E."/>
            <person name="Barry K."/>
            <person name="Grigoriev I.V."/>
            <person name="Crous P."/>
            <person name="Smith M.E."/>
        </authorList>
    </citation>
    <scope>NUCLEOTIDE SEQUENCE</scope>
    <source>
        <strain evidence="1">RSA 2271</strain>
    </source>
</reference>
<dbReference type="EMBL" id="JAMZIH010004859">
    <property type="protein sequence ID" value="KAJ1676133.1"/>
    <property type="molecule type" value="Genomic_DNA"/>
</dbReference>
<feature type="non-terminal residue" evidence="1">
    <location>
        <position position="1"/>
    </location>
</feature>
<gene>
    <name evidence="1" type="ORF">EV182_008805</name>
</gene>
<organism evidence="1 2">
    <name type="scientific">Spiromyces aspiralis</name>
    <dbReference type="NCBI Taxonomy" id="68401"/>
    <lineage>
        <taxon>Eukaryota</taxon>
        <taxon>Fungi</taxon>
        <taxon>Fungi incertae sedis</taxon>
        <taxon>Zoopagomycota</taxon>
        <taxon>Kickxellomycotina</taxon>
        <taxon>Kickxellomycetes</taxon>
        <taxon>Kickxellales</taxon>
        <taxon>Kickxellaceae</taxon>
        <taxon>Spiromyces</taxon>
    </lineage>
</organism>
<proteinExistence type="predicted"/>
<keyword evidence="2" id="KW-1185">Reference proteome</keyword>
<comment type="caution">
    <text evidence="1">The sequence shown here is derived from an EMBL/GenBank/DDBJ whole genome shotgun (WGS) entry which is preliminary data.</text>
</comment>
<evidence type="ECO:0000313" key="2">
    <source>
        <dbReference type="Proteomes" id="UP001145114"/>
    </source>
</evidence>
<protein>
    <submittedName>
        <fullName evidence="1">Uncharacterized protein</fullName>
    </submittedName>
</protein>
<sequence length="66" mass="7175">NAATYRHQHGPPGSGGPQSKDTVGSLDPSHIEWAFHPSVDIKSFLAWFTRNITADCNGLTDPELDL</sequence>
<accession>A0ACC1HLT0</accession>
<dbReference type="Proteomes" id="UP001145114">
    <property type="component" value="Unassembled WGS sequence"/>
</dbReference>